<evidence type="ECO:0000256" key="6">
    <source>
        <dbReference type="ARBA" id="ARBA00022692"/>
    </source>
</evidence>
<dbReference type="InterPro" id="IPR011990">
    <property type="entry name" value="TPR-like_helical_dom_sf"/>
</dbReference>
<dbReference type="EMBL" id="FLOB01000005">
    <property type="protein sequence ID" value="SBS32994.1"/>
    <property type="molecule type" value="Genomic_DNA"/>
</dbReference>
<keyword evidence="13" id="KW-1185">Reference proteome</keyword>
<keyword evidence="6 10" id="KW-0812">Transmembrane</keyword>
<evidence type="ECO:0000259" key="11">
    <source>
        <dbReference type="Pfam" id="PF07219"/>
    </source>
</evidence>
<evidence type="ECO:0000256" key="2">
    <source>
        <dbReference type="ARBA" id="ARBA00004429"/>
    </source>
</evidence>
<name>A0A1A8THF9_9GAMM</name>
<feature type="domain" description="HemY N-terminal" evidence="11">
    <location>
        <begin position="27"/>
        <end position="132"/>
    </location>
</feature>
<dbReference type="NCBIfam" id="TIGR00540">
    <property type="entry name" value="TPR_hemY_coli"/>
    <property type="match status" value="1"/>
</dbReference>
<proteinExistence type="predicted"/>
<dbReference type="RefSeq" id="WP_067017090.1">
    <property type="nucleotide sequence ID" value="NZ_FLOB01000005.1"/>
</dbReference>
<comment type="function">
    <text evidence="1">Involved in a late step of protoheme IX synthesis.</text>
</comment>
<evidence type="ECO:0000256" key="1">
    <source>
        <dbReference type="ARBA" id="ARBA00002962"/>
    </source>
</evidence>
<dbReference type="InterPro" id="IPR005254">
    <property type="entry name" value="Heme_biosyn_assoc_TPR_pro"/>
</dbReference>
<feature type="transmembrane region" description="Helical" evidence="10">
    <location>
        <begin position="42"/>
        <end position="59"/>
    </location>
</feature>
<evidence type="ECO:0000313" key="13">
    <source>
        <dbReference type="Proteomes" id="UP000092544"/>
    </source>
</evidence>
<gene>
    <name evidence="12" type="ORF">MSP8886_02626</name>
</gene>
<keyword evidence="4" id="KW-1003">Cell membrane</keyword>
<keyword evidence="5" id="KW-0997">Cell inner membrane</keyword>
<dbReference type="SUPFAM" id="SSF48452">
    <property type="entry name" value="TPR-like"/>
    <property type="match status" value="1"/>
</dbReference>
<evidence type="ECO:0000256" key="10">
    <source>
        <dbReference type="SAM" id="Phobius"/>
    </source>
</evidence>
<keyword evidence="8 10" id="KW-0472">Membrane</keyword>
<dbReference type="UniPathway" id="UPA00252"/>
<feature type="transmembrane region" description="Helical" evidence="10">
    <location>
        <begin position="5"/>
        <end position="22"/>
    </location>
</feature>
<dbReference type="Gene3D" id="1.25.40.10">
    <property type="entry name" value="Tetratricopeptide repeat domain"/>
    <property type="match status" value="2"/>
</dbReference>
<evidence type="ECO:0000313" key="12">
    <source>
        <dbReference type="EMBL" id="SBS32994.1"/>
    </source>
</evidence>
<evidence type="ECO:0000256" key="9">
    <source>
        <dbReference type="ARBA" id="ARBA00023244"/>
    </source>
</evidence>
<keyword evidence="9" id="KW-0627">Porphyrin biosynthesis</keyword>
<keyword evidence="7 10" id="KW-1133">Transmembrane helix</keyword>
<accession>A0A1A8THF9</accession>
<evidence type="ECO:0000256" key="4">
    <source>
        <dbReference type="ARBA" id="ARBA00022475"/>
    </source>
</evidence>
<reference evidence="12 13" key="1">
    <citation type="submission" date="2016-06" db="EMBL/GenBank/DDBJ databases">
        <authorList>
            <person name="Kjaerup R.B."/>
            <person name="Dalgaard T.S."/>
            <person name="Juul-Madsen H.R."/>
        </authorList>
    </citation>
    <scope>NUCLEOTIDE SEQUENCE [LARGE SCALE GENOMIC DNA]</scope>
    <source>
        <strain evidence="12 13">CECT 8886</strain>
    </source>
</reference>
<organism evidence="12 13">
    <name type="scientific">Marinomonas spartinae</name>
    <dbReference type="NCBI Taxonomy" id="1792290"/>
    <lineage>
        <taxon>Bacteria</taxon>
        <taxon>Pseudomonadati</taxon>
        <taxon>Pseudomonadota</taxon>
        <taxon>Gammaproteobacteria</taxon>
        <taxon>Oceanospirillales</taxon>
        <taxon>Oceanospirillaceae</taxon>
        <taxon>Marinomonas</taxon>
    </lineage>
</organism>
<dbReference type="Proteomes" id="UP000092544">
    <property type="component" value="Unassembled WGS sequence"/>
</dbReference>
<dbReference type="GO" id="GO:0005886">
    <property type="term" value="C:plasma membrane"/>
    <property type="evidence" value="ECO:0007669"/>
    <property type="project" value="UniProtKB-SubCell"/>
</dbReference>
<dbReference type="InterPro" id="IPR010817">
    <property type="entry name" value="HemY_N"/>
</dbReference>
<evidence type="ECO:0000256" key="7">
    <source>
        <dbReference type="ARBA" id="ARBA00022989"/>
    </source>
</evidence>
<dbReference type="AlphaFoldDB" id="A0A1A8THF9"/>
<sequence>MRKLLFILVIMMVAGGVVGLLMRQDSGYVLIAYNGVTIETSLWVLVAAIIVALFVLGWVKKVLFIALRPSSSLSKITDNLAHKRASKNTIRGMLELVGGNWKKAEKLLTSSAGNASYPLINYIGAAYAASEQEEHERSKALLRTAHQSTPEAEFAIGFAQSQIQIRQKHYEGALASLLRLQKIKPKHRQILKMLVAVYTKLKDWDALLSLTPTLKKEGIYNEENMLDLERNAFLALLEKIKFRNKLGESNKALVSDVESLWNKLDSLSQDDHMRKLYAQTLIAFKNEEKAEAFIRQSLNTRWSEELIYEYGNLRELNSNKLLNNCENWLKKEPRSSNLYLVCGRLSQSIRLWGKAKDYYENAFNLDANSEAMAELSRLLQAMGDSKGSQNIVMMSMNQASERLTPLPLP</sequence>
<evidence type="ECO:0000256" key="3">
    <source>
        <dbReference type="ARBA" id="ARBA00004744"/>
    </source>
</evidence>
<dbReference type="Pfam" id="PF07219">
    <property type="entry name" value="HemY_N"/>
    <property type="match status" value="1"/>
</dbReference>
<evidence type="ECO:0000256" key="5">
    <source>
        <dbReference type="ARBA" id="ARBA00022519"/>
    </source>
</evidence>
<comment type="pathway">
    <text evidence="3">Porphyrin-containing compound metabolism; protoheme biosynthesis.</text>
</comment>
<protein>
    <submittedName>
        <fullName evidence="12">Putative protoheme IX biogenesis protein</fullName>
    </submittedName>
</protein>
<evidence type="ECO:0000256" key="8">
    <source>
        <dbReference type="ARBA" id="ARBA00023136"/>
    </source>
</evidence>
<dbReference type="OrthoDB" id="7053339at2"/>
<dbReference type="STRING" id="1792290.MSP8886_02626"/>
<comment type="subcellular location">
    <subcellularLocation>
        <location evidence="2">Cell inner membrane</location>
        <topology evidence="2">Multi-pass membrane protein</topology>
    </subcellularLocation>
</comment>
<dbReference type="GO" id="GO:0006779">
    <property type="term" value="P:porphyrin-containing compound biosynthetic process"/>
    <property type="evidence" value="ECO:0007669"/>
    <property type="project" value="UniProtKB-KW"/>
</dbReference>
<dbReference type="GO" id="GO:0042168">
    <property type="term" value="P:heme metabolic process"/>
    <property type="evidence" value="ECO:0007669"/>
    <property type="project" value="InterPro"/>
</dbReference>